<evidence type="ECO:0000256" key="1">
    <source>
        <dbReference type="SAM" id="MobiDB-lite"/>
    </source>
</evidence>
<dbReference type="PANTHER" id="PTHR36751">
    <property type="entry name" value="F3E22.8 PROTEIN"/>
    <property type="match status" value="1"/>
</dbReference>
<dbReference type="STRING" id="3476.A0A2P5CLN9"/>
<evidence type="ECO:0008006" key="4">
    <source>
        <dbReference type="Google" id="ProtNLM"/>
    </source>
</evidence>
<accession>A0A2P5CLN9</accession>
<dbReference type="Proteomes" id="UP000237105">
    <property type="component" value="Unassembled WGS sequence"/>
</dbReference>
<protein>
    <recommendedName>
        <fullName evidence="4">Glycine-rich protein</fullName>
    </recommendedName>
</protein>
<feature type="region of interest" description="Disordered" evidence="1">
    <location>
        <begin position="89"/>
        <end position="112"/>
    </location>
</feature>
<dbReference type="PANTHER" id="PTHR36751:SF1">
    <property type="entry name" value="F3E22.8 PROTEIN"/>
    <property type="match status" value="1"/>
</dbReference>
<evidence type="ECO:0000313" key="3">
    <source>
        <dbReference type="Proteomes" id="UP000237105"/>
    </source>
</evidence>
<proteinExistence type="predicted"/>
<comment type="caution">
    <text evidence="2">The sequence shown here is derived from an EMBL/GenBank/DDBJ whole genome shotgun (WGS) entry which is preliminary data.</text>
</comment>
<sequence>MDISIIADTVSIATSQGLGFAIRPNFSTSNHQISLSDSSSDQSSPSSAGVLQISAAIFPVDALAPPPVKSNSFRIASRTLLRKKRRIRRRSLSGGDSDEGSEGDDGGFFGGDDGGPFLGGGGGRGFGGSGGGWNFDGFGGHNWDESSSSSPSDPAFDFVYEVISWIALSNCVHFAFKKVFRIVAGGIGDAEREKVPMRLTSVC</sequence>
<dbReference type="OrthoDB" id="1914074at2759"/>
<feature type="compositionally biased region" description="Acidic residues" evidence="1">
    <location>
        <begin position="96"/>
        <end position="105"/>
    </location>
</feature>
<name>A0A2P5CLN9_PARAD</name>
<gene>
    <name evidence="2" type="ORF">PanWU01x14_141630</name>
</gene>
<keyword evidence="3" id="KW-1185">Reference proteome</keyword>
<organism evidence="2 3">
    <name type="scientific">Parasponia andersonii</name>
    <name type="common">Sponia andersonii</name>
    <dbReference type="NCBI Taxonomy" id="3476"/>
    <lineage>
        <taxon>Eukaryota</taxon>
        <taxon>Viridiplantae</taxon>
        <taxon>Streptophyta</taxon>
        <taxon>Embryophyta</taxon>
        <taxon>Tracheophyta</taxon>
        <taxon>Spermatophyta</taxon>
        <taxon>Magnoliopsida</taxon>
        <taxon>eudicotyledons</taxon>
        <taxon>Gunneridae</taxon>
        <taxon>Pentapetalae</taxon>
        <taxon>rosids</taxon>
        <taxon>fabids</taxon>
        <taxon>Rosales</taxon>
        <taxon>Cannabaceae</taxon>
        <taxon>Parasponia</taxon>
    </lineage>
</organism>
<reference evidence="3" key="1">
    <citation type="submission" date="2016-06" db="EMBL/GenBank/DDBJ databases">
        <title>Parallel loss of symbiosis genes in relatives of nitrogen-fixing non-legume Parasponia.</title>
        <authorList>
            <person name="Van Velzen R."/>
            <person name="Holmer R."/>
            <person name="Bu F."/>
            <person name="Rutten L."/>
            <person name="Van Zeijl A."/>
            <person name="Liu W."/>
            <person name="Santuari L."/>
            <person name="Cao Q."/>
            <person name="Sharma T."/>
            <person name="Shen D."/>
            <person name="Roswanjaya Y."/>
            <person name="Wardhani T."/>
            <person name="Kalhor M.S."/>
            <person name="Jansen J."/>
            <person name="Van den Hoogen J."/>
            <person name="Gungor B."/>
            <person name="Hartog M."/>
            <person name="Hontelez J."/>
            <person name="Verver J."/>
            <person name="Yang W.-C."/>
            <person name="Schijlen E."/>
            <person name="Repin R."/>
            <person name="Schilthuizen M."/>
            <person name="Schranz E."/>
            <person name="Heidstra R."/>
            <person name="Miyata K."/>
            <person name="Fedorova E."/>
            <person name="Kohlen W."/>
            <person name="Bisseling T."/>
            <person name="Smit S."/>
            <person name="Geurts R."/>
        </authorList>
    </citation>
    <scope>NUCLEOTIDE SEQUENCE [LARGE SCALE GENOMIC DNA]</scope>
    <source>
        <strain evidence="3">cv. WU1-14</strain>
    </source>
</reference>
<dbReference type="EMBL" id="JXTB01000117">
    <property type="protein sequence ID" value="PON61961.1"/>
    <property type="molecule type" value="Genomic_DNA"/>
</dbReference>
<evidence type="ECO:0000313" key="2">
    <source>
        <dbReference type="EMBL" id="PON61961.1"/>
    </source>
</evidence>
<dbReference type="AlphaFoldDB" id="A0A2P5CLN9"/>